<gene>
    <name evidence="1" type="ORF">BZG02_09575</name>
</gene>
<dbReference type="RefSeq" id="WP_101261218.1">
    <property type="nucleotide sequence ID" value="NZ_MVDD01000006.1"/>
</dbReference>
<dbReference type="GO" id="GO:0005975">
    <property type="term" value="P:carbohydrate metabolic process"/>
    <property type="evidence" value="ECO:0007669"/>
    <property type="project" value="UniProtKB-ARBA"/>
</dbReference>
<dbReference type="Pfam" id="PF07081">
    <property type="entry name" value="DUF1349"/>
    <property type="match status" value="1"/>
</dbReference>
<dbReference type="InterPro" id="IPR013320">
    <property type="entry name" value="ConA-like_dom_sf"/>
</dbReference>
<evidence type="ECO:0000313" key="1">
    <source>
        <dbReference type="EMBL" id="PKQ63013.1"/>
    </source>
</evidence>
<dbReference type="SUPFAM" id="SSF49899">
    <property type="entry name" value="Concanavalin A-like lectins/glucanases"/>
    <property type="match status" value="1"/>
</dbReference>
<sequence length="185" mass="20813">MESLNPCSIVEGNNSFQLNANANTDFICKYEEYVKDSASFYYQTKKGDFTMLAKLTSMGGNAFDAAFLMVRQDTRKWIKLAVELGVDQSYNVVSVITDPWSDDANGELLDGNCCWLRISRKNNFFGLHYSLDGKKWRFVRAFGMEMNASISVGFGIQSPKGDNCKGIIEEFSLSNQPVDNFRNGN</sequence>
<comment type="caution">
    <text evidence="1">The sequence shown here is derived from an EMBL/GenBank/DDBJ whole genome shotgun (WGS) entry which is preliminary data.</text>
</comment>
<dbReference type="Gene3D" id="2.60.120.200">
    <property type="match status" value="1"/>
</dbReference>
<dbReference type="InterPro" id="IPR009784">
    <property type="entry name" value="DUF1349"/>
</dbReference>
<organism evidence="1 2">
    <name type="scientific">Labilibaculum filiforme</name>
    <dbReference type="NCBI Taxonomy" id="1940526"/>
    <lineage>
        <taxon>Bacteria</taxon>
        <taxon>Pseudomonadati</taxon>
        <taxon>Bacteroidota</taxon>
        <taxon>Bacteroidia</taxon>
        <taxon>Marinilabiliales</taxon>
        <taxon>Marinifilaceae</taxon>
        <taxon>Labilibaculum</taxon>
    </lineage>
</organism>
<dbReference type="OrthoDB" id="9808724at2"/>
<protein>
    <recommendedName>
        <fullName evidence="3">DUF1349 domain-containing protein</fullName>
    </recommendedName>
</protein>
<evidence type="ECO:0000313" key="2">
    <source>
        <dbReference type="Proteomes" id="UP000233535"/>
    </source>
</evidence>
<accession>A0A2N3HYD5</accession>
<proteinExistence type="predicted"/>
<evidence type="ECO:0008006" key="3">
    <source>
        <dbReference type="Google" id="ProtNLM"/>
    </source>
</evidence>
<dbReference type="GO" id="GO:0004553">
    <property type="term" value="F:hydrolase activity, hydrolyzing O-glycosyl compounds"/>
    <property type="evidence" value="ECO:0007669"/>
    <property type="project" value="UniProtKB-ARBA"/>
</dbReference>
<dbReference type="PANTHER" id="PTHR35332">
    <property type="entry name" value="REGULATION OF ENOLASE PROTEIN 1"/>
    <property type="match status" value="1"/>
</dbReference>
<reference evidence="1 2" key="1">
    <citation type="journal article" date="2017" name="Front. Microbiol.">
        <title>Labilibaculum manganireducens gen. nov., sp. nov. and Labilibaculum filiforme sp. nov., Novel Bacteroidetes Isolated from Subsurface Sediments of the Baltic Sea.</title>
        <authorList>
            <person name="Vandieken V."/>
            <person name="Marshall I.P."/>
            <person name="Niemann H."/>
            <person name="Engelen B."/>
            <person name="Cypionka H."/>
        </authorList>
    </citation>
    <scope>NUCLEOTIDE SEQUENCE [LARGE SCALE GENOMIC DNA]</scope>
    <source>
        <strain evidence="1 2">59.16B</strain>
    </source>
</reference>
<dbReference type="AlphaFoldDB" id="A0A2N3HYD5"/>
<dbReference type="PANTHER" id="PTHR35332:SF2">
    <property type="entry name" value="REGULATION OF ENOLASE PROTEIN 1"/>
    <property type="match status" value="1"/>
</dbReference>
<dbReference type="Proteomes" id="UP000233535">
    <property type="component" value="Unassembled WGS sequence"/>
</dbReference>
<name>A0A2N3HYD5_9BACT</name>
<keyword evidence="2" id="KW-1185">Reference proteome</keyword>
<dbReference type="EMBL" id="MVDD01000006">
    <property type="protein sequence ID" value="PKQ63013.1"/>
    <property type="molecule type" value="Genomic_DNA"/>
</dbReference>